<organism evidence="1 2">
    <name type="scientific">Gymnopus androsaceus JB14</name>
    <dbReference type="NCBI Taxonomy" id="1447944"/>
    <lineage>
        <taxon>Eukaryota</taxon>
        <taxon>Fungi</taxon>
        <taxon>Dikarya</taxon>
        <taxon>Basidiomycota</taxon>
        <taxon>Agaricomycotina</taxon>
        <taxon>Agaricomycetes</taxon>
        <taxon>Agaricomycetidae</taxon>
        <taxon>Agaricales</taxon>
        <taxon>Marasmiineae</taxon>
        <taxon>Omphalotaceae</taxon>
        <taxon>Gymnopus</taxon>
    </lineage>
</organism>
<reference evidence="1" key="1">
    <citation type="journal article" date="2019" name="Environ. Microbiol.">
        <title>Fungal ecological strategies reflected in gene transcription - a case study of two litter decomposers.</title>
        <authorList>
            <person name="Barbi F."/>
            <person name="Kohler A."/>
            <person name="Barry K."/>
            <person name="Baskaran P."/>
            <person name="Daum C."/>
            <person name="Fauchery L."/>
            <person name="Ihrmark K."/>
            <person name="Kuo A."/>
            <person name="LaButti K."/>
            <person name="Lipzen A."/>
            <person name="Morin E."/>
            <person name="Grigoriev I.V."/>
            <person name="Henrissat B."/>
            <person name="Lindahl B."/>
            <person name="Martin F."/>
        </authorList>
    </citation>
    <scope>NUCLEOTIDE SEQUENCE</scope>
    <source>
        <strain evidence="1">JB14</strain>
    </source>
</reference>
<gene>
    <name evidence="1" type="ORF">BT96DRAFT_835809</name>
</gene>
<keyword evidence="2" id="KW-1185">Reference proteome</keyword>
<proteinExistence type="predicted"/>
<protein>
    <submittedName>
        <fullName evidence="1">Uncharacterized protein</fullName>
    </submittedName>
</protein>
<dbReference type="OrthoDB" id="3037695at2759"/>
<dbReference type="EMBL" id="ML769728">
    <property type="protein sequence ID" value="KAE9388765.1"/>
    <property type="molecule type" value="Genomic_DNA"/>
</dbReference>
<accession>A0A6A4GUI6</accession>
<dbReference type="AlphaFoldDB" id="A0A6A4GUI6"/>
<dbReference type="Proteomes" id="UP000799118">
    <property type="component" value="Unassembled WGS sequence"/>
</dbReference>
<sequence>MEQINGLDQYVRGYPNAVFKAFNNIEQARLHYKEAKCTGVIQLLKQDPQPDDIYIVVQGVRPGVYLHCTLMAAGLAWHGSVAMVTTGMASQGQAILTQWTNEGKFRHLPMNWQFV</sequence>
<evidence type="ECO:0000313" key="1">
    <source>
        <dbReference type="EMBL" id="KAE9388765.1"/>
    </source>
</evidence>
<name>A0A6A4GUI6_9AGAR</name>
<evidence type="ECO:0000313" key="2">
    <source>
        <dbReference type="Proteomes" id="UP000799118"/>
    </source>
</evidence>